<dbReference type="GO" id="GO:0005783">
    <property type="term" value="C:endoplasmic reticulum"/>
    <property type="evidence" value="ECO:0007669"/>
    <property type="project" value="TreeGrafter"/>
</dbReference>
<dbReference type="OrthoDB" id="1700726at2759"/>
<dbReference type="GeneID" id="73466926"/>
<protein>
    <recommendedName>
        <fullName evidence="3">AMP-dependent synthetase/ligase domain-containing protein</fullName>
    </recommendedName>
</protein>
<accession>A0A8J5V3T7</accession>
<evidence type="ECO:0000256" key="2">
    <source>
        <dbReference type="ARBA" id="ARBA00022840"/>
    </source>
</evidence>
<dbReference type="Proteomes" id="UP000694255">
    <property type="component" value="Unassembled WGS sequence"/>
</dbReference>
<dbReference type="GO" id="GO:0005524">
    <property type="term" value="F:ATP binding"/>
    <property type="evidence" value="ECO:0007669"/>
    <property type="project" value="UniProtKB-KW"/>
</dbReference>
<gene>
    <name evidence="4" type="ORF">J8A68_000125</name>
</gene>
<comment type="caution">
    <text evidence="4">The sequence shown here is derived from an EMBL/GenBank/DDBJ whole genome shotgun (WGS) entry which is preliminary data.</text>
</comment>
<evidence type="ECO:0000313" key="4">
    <source>
        <dbReference type="EMBL" id="KAG7666335.1"/>
    </source>
</evidence>
<reference evidence="4 5" key="1">
    <citation type="journal article" date="2021" name="DNA Res.">
        <title>Genome analysis of Candida subhashii reveals its hybrid nature and dual mitochondrial genome conformations.</title>
        <authorList>
            <person name="Mixao V."/>
            <person name="Hegedusova E."/>
            <person name="Saus E."/>
            <person name="Pryszcz L.P."/>
            <person name="Cillingova A."/>
            <person name="Nosek J."/>
            <person name="Gabaldon T."/>
        </authorList>
    </citation>
    <scope>NUCLEOTIDE SEQUENCE [LARGE SCALE GENOMIC DNA]</scope>
    <source>
        <strain evidence="4 5">CBS 10753</strain>
    </source>
</reference>
<dbReference type="GO" id="GO:0016020">
    <property type="term" value="C:membrane"/>
    <property type="evidence" value="ECO:0007669"/>
    <property type="project" value="TreeGrafter"/>
</dbReference>
<dbReference type="GO" id="GO:0004467">
    <property type="term" value="F:long-chain fatty acid-CoA ligase activity"/>
    <property type="evidence" value="ECO:0007669"/>
    <property type="project" value="TreeGrafter"/>
</dbReference>
<evidence type="ECO:0000259" key="3">
    <source>
        <dbReference type="Pfam" id="PF00501"/>
    </source>
</evidence>
<keyword evidence="5" id="KW-1185">Reference proteome</keyword>
<organism evidence="4 5">
    <name type="scientific">[Candida] subhashii</name>
    <dbReference type="NCBI Taxonomy" id="561895"/>
    <lineage>
        <taxon>Eukaryota</taxon>
        <taxon>Fungi</taxon>
        <taxon>Dikarya</taxon>
        <taxon>Ascomycota</taxon>
        <taxon>Saccharomycotina</taxon>
        <taxon>Pichiomycetes</taxon>
        <taxon>Debaryomycetaceae</taxon>
        <taxon>Spathaspora</taxon>
    </lineage>
</organism>
<evidence type="ECO:0000256" key="1">
    <source>
        <dbReference type="ARBA" id="ARBA00022741"/>
    </source>
</evidence>
<proteinExistence type="predicted"/>
<dbReference type="RefSeq" id="XP_049266563.1">
    <property type="nucleotide sequence ID" value="XM_049404825.1"/>
</dbReference>
<keyword evidence="2" id="KW-0067">ATP-binding</keyword>
<dbReference type="PANTHER" id="PTHR43272:SF33">
    <property type="entry name" value="AMP-BINDING DOMAIN-CONTAINING PROTEIN-RELATED"/>
    <property type="match status" value="1"/>
</dbReference>
<evidence type="ECO:0000313" key="5">
    <source>
        <dbReference type="Proteomes" id="UP000694255"/>
    </source>
</evidence>
<name>A0A8J5V3T7_9ASCO</name>
<dbReference type="Pfam" id="PF00501">
    <property type="entry name" value="AMP-binding"/>
    <property type="match status" value="1"/>
</dbReference>
<dbReference type="AlphaFoldDB" id="A0A8J5V3T7"/>
<dbReference type="EMBL" id="JAGSYN010000011">
    <property type="protein sequence ID" value="KAG7666335.1"/>
    <property type="molecule type" value="Genomic_DNA"/>
</dbReference>
<dbReference type="InterPro" id="IPR000873">
    <property type="entry name" value="AMP-dep_synth/lig_dom"/>
</dbReference>
<feature type="domain" description="AMP-dependent synthetase/ligase" evidence="3">
    <location>
        <begin position="173"/>
        <end position="556"/>
    </location>
</feature>
<dbReference type="PANTHER" id="PTHR43272">
    <property type="entry name" value="LONG-CHAIN-FATTY-ACID--COA LIGASE"/>
    <property type="match status" value="1"/>
</dbReference>
<sequence length="749" mass="83647">MRLPSIAATNSVFADDDKPYVFENPNDLPMETLVNHVLPYPTEYSSRATKIPGTDEPGYTEIYRNAATPGCIKSHLVPGLDTYHAVFKSSSRRYKDRPCFGVHEYDYENDQHMERYATISYGEANERKKNLAAGLLFLLECNPFKDNSLESHQKITNHVRDYKKYNTDNLSFVVSLCSGNRVEWVLTDLACSSNSITTTALYDTLGPDASKYILETTESPVVVASKEHIKHLIELKKQNPTSLQSIIMIVCMDPLSRKDSYLHKMAESVNIKLFEFSQVEKTGAIFPRPEYEPTKETIFTISFTSGTTGSAPKGVLLTQESACAATLAFSLQVPHSQNTKEFAFLPLAHIFERCISASVFLFGGSSGFPRLGGTPLTLFEDLKLWKPTFMANVPRIFTKLEAGIKASTTDSVSALTRSLYSSVINSKRTKQASKDGERGSQMIYDTLFTSKIRSLMGFDNMEFVFTGSAPISPDTIQFLKASLGIGMSQGYGLTESFGGVAMSAPFEAKVGTCGTISPCCECRLREIPEMGYGVNDEGGARGELQLRGPQIFVKYYKNPEETKKALSEDGWFSTGDVAQITDDGKLTIIDRVKNFFKLSQGEYVTPERVENVYLSSNSILTQCFTHGDPLQSFLVGIVGVDPANIVNYLKTQCHVSEDEDLSTPEKILEVCNRKQVKTRLLLNLNSNLNVDLNGYEKLNNIYIEFEPLRLDRQVVTPTQKLRRPIAAKFFKKQIDEMYEEGSITRQPKL</sequence>
<keyword evidence="1" id="KW-0547">Nucleotide-binding</keyword>